<evidence type="ECO:0000259" key="6">
    <source>
        <dbReference type="PROSITE" id="PS50830"/>
    </source>
</evidence>
<sequence length="259" mass="29220">MKFIRLLSVFFLTIFLVTGCSTSAKEDLHIKRVPVKLDHAIDGDTISVIYNGKPRTVRFLLIDTPETSHPKLGEQPFGQEAKSFTKKMVEGANTLELEFDIGPNHDKYSRLLAYVYVDGKMLQESLLEKGLARVAYIYPPNVRYVDRFEAIQKESQKKRIGIWQIENYAQDNGFHPEVMRTKRSTIHNMISSQTTGGDNKGAHTTPVKPSNGCKIKGNINAKGDKIYHTPSSPSYDNTKPEVWFCSEKEALSAGFHAPR</sequence>
<evidence type="ECO:0000256" key="2">
    <source>
        <dbReference type="ARBA" id="ARBA00022759"/>
    </source>
</evidence>
<evidence type="ECO:0000313" key="7">
    <source>
        <dbReference type="EMBL" id="MBP1937429.1"/>
    </source>
</evidence>
<organism evidence="7 8">
    <name type="scientific">Paenibacillus sediminis</name>
    <dbReference type="NCBI Taxonomy" id="664909"/>
    <lineage>
        <taxon>Bacteria</taxon>
        <taxon>Bacillati</taxon>
        <taxon>Bacillota</taxon>
        <taxon>Bacilli</taxon>
        <taxon>Bacillales</taxon>
        <taxon>Paenibacillaceae</taxon>
        <taxon>Paenibacillus</taxon>
    </lineage>
</organism>
<dbReference type="RefSeq" id="WP_209849925.1">
    <property type="nucleotide sequence ID" value="NZ_CBCRVE010000005.1"/>
</dbReference>
<evidence type="ECO:0000256" key="5">
    <source>
        <dbReference type="SAM" id="SignalP"/>
    </source>
</evidence>
<dbReference type="CDD" id="cd00175">
    <property type="entry name" value="SNc"/>
    <property type="match status" value="1"/>
</dbReference>
<keyword evidence="8" id="KW-1185">Reference proteome</keyword>
<dbReference type="InterPro" id="IPR016071">
    <property type="entry name" value="Staphylococal_nuclease_OB-fold"/>
</dbReference>
<dbReference type="PANTHER" id="PTHR12302">
    <property type="entry name" value="EBNA2 BINDING PROTEIN P100"/>
    <property type="match status" value="1"/>
</dbReference>
<dbReference type="Gene3D" id="2.40.50.90">
    <property type="match status" value="1"/>
</dbReference>
<dbReference type="Pfam" id="PF00565">
    <property type="entry name" value="SNase"/>
    <property type="match status" value="1"/>
</dbReference>
<evidence type="ECO:0000256" key="4">
    <source>
        <dbReference type="SAM" id="MobiDB-lite"/>
    </source>
</evidence>
<name>A0ABS4H4G8_9BACL</name>
<keyword evidence="3 7" id="KW-0378">Hydrolase</keyword>
<accession>A0ABS4H4G8</accession>
<evidence type="ECO:0000256" key="1">
    <source>
        <dbReference type="ARBA" id="ARBA00022722"/>
    </source>
</evidence>
<evidence type="ECO:0000256" key="3">
    <source>
        <dbReference type="ARBA" id="ARBA00022801"/>
    </source>
</evidence>
<keyword evidence="5" id="KW-0732">Signal</keyword>
<feature type="signal peptide" evidence="5">
    <location>
        <begin position="1"/>
        <end position="24"/>
    </location>
</feature>
<protein>
    <submittedName>
        <fullName evidence="7">Micrococcal nuclease</fullName>
        <ecNumber evidence="7">3.1.31.1</ecNumber>
    </submittedName>
</protein>
<dbReference type="SUPFAM" id="SSF50199">
    <property type="entry name" value="Staphylococcal nuclease"/>
    <property type="match status" value="1"/>
</dbReference>
<keyword evidence="1" id="KW-0540">Nuclease</keyword>
<dbReference type="PANTHER" id="PTHR12302:SF3">
    <property type="entry name" value="SERINE_THREONINE-PROTEIN KINASE 31"/>
    <property type="match status" value="1"/>
</dbReference>
<dbReference type="GO" id="GO:1990599">
    <property type="term" value="F:3' overhang single-stranded DNA endodeoxyribonuclease activity"/>
    <property type="evidence" value="ECO:0007669"/>
    <property type="project" value="UniProtKB-EC"/>
</dbReference>
<dbReference type="PROSITE" id="PS51257">
    <property type="entry name" value="PROKAR_LIPOPROTEIN"/>
    <property type="match status" value="1"/>
</dbReference>
<dbReference type="Proteomes" id="UP001519273">
    <property type="component" value="Unassembled WGS sequence"/>
</dbReference>
<proteinExistence type="predicted"/>
<reference evidence="7 8" key="1">
    <citation type="submission" date="2021-03" db="EMBL/GenBank/DDBJ databases">
        <title>Genomic Encyclopedia of Type Strains, Phase IV (KMG-IV): sequencing the most valuable type-strain genomes for metagenomic binning, comparative biology and taxonomic classification.</title>
        <authorList>
            <person name="Goeker M."/>
        </authorList>
    </citation>
    <scope>NUCLEOTIDE SEQUENCE [LARGE SCALE GENOMIC DNA]</scope>
    <source>
        <strain evidence="7 8">DSM 23491</strain>
    </source>
</reference>
<keyword evidence="2" id="KW-0255">Endonuclease</keyword>
<dbReference type="PROSITE" id="PS50830">
    <property type="entry name" value="TNASE_3"/>
    <property type="match status" value="1"/>
</dbReference>
<gene>
    <name evidence="7" type="ORF">J2Z20_002324</name>
</gene>
<comment type="caution">
    <text evidence="7">The sequence shown here is derived from an EMBL/GenBank/DDBJ whole genome shotgun (WGS) entry which is preliminary data.</text>
</comment>
<feature type="domain" description="TNase-like" evidence="6">
    <location>
        <begin position="31"/>
        <end position="165"/>
    </location>
</feature>
<evidence type="ECO:0000313" key="8">
    <source>
        <dbReference type="Proteomes" id="UP001519273"/>
    </source>
</evidence>
<dbReference type="EMBL" id="JAGGKP010000005">
    <property type="protein sequence ID" value="MBP1937429.1"/>
    <property type="molecule type" value="Genomic_DNA"/>
</dbReference>
<dbReference type="SMART" id="SM00318">
    <property type="entry name" value="SNc"/>
    <property type="match status" value="1"/>
</dbReference>
<dbReference type="InterPro" id="IPR035437">
    <property type="entry name" value="SNase_OB-fold_sf"/>
</dbReference>
<feature type="region of interest" description="Disordered" evidence="4">
    <location>
        <begin position="191"/>
        <end position="212"/>
    </location>
</feature>
<dbReference type="EC" id="3.1.31.1" evidence="7"/>
<feature type="chain" id="PRO_5047251396" evidence="5">
    <location>
        <begin position="25"/>
        <end position="259"/>
    </location>
</feature>